<name>A0AAJ6APM8_9MICC</name>
<dbReference type="Proteomes" id="UP001224674">
    <property type="component" value="Chromosome"/>
</dbReference>
<dbReference type="AlphaFoldDB" id="A0AAJ6APM8"/>
<dbReference type="PIRSF" id="PIRSF006648">
    <property type="entry name" value="DrrB"/>
    <property type="match status" value="1"/>
</dbReference>
<keyword evidence="4 6" id="KW-0472">Membrane</keyword>
<evidence type="ECO:0000256" key="1">
    <source>
        <dbReference type="ARBA" id="ARBA00004141"/>
    </source>
</evidence>
<keyword evidence="5" id="KW-0046">Antibiotic resistance</keyword>
<feature type="transmembrane region" description="Helical" evidence="6">
    <location>
        <begin position="12"/>
        <end position="37"/>
    </location>
</feature>
<dbReference type="PANTHER" id="PTHR43229">
    <property type="entry name" value="NODULATION PROTEIN J"/>
    <property type="match status" value="1"/>
</dbReference>
<evidence type="ECO:0000256" key="4">
    <source>
        <dbReference type="ARBA" id="ARBA00023136"/>
    </source>
</evidence>
<dbReference type="Pfam" id="PF12698">
    <property type="entry name" value="ABC2_membrane_3"/>
    <property type="match status" value="1"/>
</dbReference>
<dbReference type="InterPro" id="IPR013525">
    <property type="entry name" value="ABC2_TM"/>
</dbReference>
<dbReference type="InterPro" id="IPR000412">
    <property type="entry name" value="ABC_2_transport"/>
</dbReference>
<reference evidence="8 9" key="1">
    <citation type="submission" date="2023-03" db="EMBL/GenBank/DDBJ databases">
        <title>Complete genome sequences of several Auritidibacter ignavus strains isolated from ear infections.</title>
        <authorList>
            <person name="Baehr T."/>
            <person name="Baumhoegger A.M."/>
        </authorList>
    </citation>
    <scope>NUCLEOTIDE SEQUENCE [LARGE SCALE GENOMIC DNA]</scope>
    <source>
        <strain evidence="8 9">BABAE-6</strain>
    </source>
</reference>
<keyword evidence="2 6" id="KW-0812">Transmembrane</keyword>
<proteinExistence type="predicted"/>
<organism evidence="8 9">
    <name type="scientific">Auritidibacter ignavus</name>
    <dbReference type="NCBI Taxonomy" id="678932"/>
    <lineage>
        <taxon>Bacteria</taxon>
        <taxon>Bacillati</taxon>
        <taxon>Actinomycetota</taxon>
        <taxon>Actinomycetes</taxon>
        <taxon>Micrococcales</taxon>
        <taxon>Micrococcaceae</taxon>
        <taxon>Auritidibacter</taxon>
    </lineage>
</organism>
<keyword evidence="3 6" id="KW-1133">Transmembrane helix</keyword>
<sequence length="239" mass="25828">MLGYLTLELRRALRASGTLLFTLVFPAVFYALESLLFSDSGSAVEPRQIMIGMSVWGTVTAGLLVGTRIVDERATGWQRVLRLTPLSGRGYLTTKVIVGVFVGLPAVIVVPVVAVLLDGVALTPRDWAFATVGVWIGSIPFAVLGVTIGLFAQKENVQTIVIVLMLALATLGGLFLPLNLLPEVWTSVAQLMPSYWLAELGLAGTDPVRAVPAIIILTAWFGVLALISLWRYRRVAERI</sequence>
<comment type="subcellular location">
    <subcellularLocation>
        <location evidence="1">Membrane</location>
        <topology evidence="1">Multi-pass membrane protein</topology>
    </subcellularLocation>
</comment>
<feature type="transmembrane region" description="Helical" evidence="6">
    <location>
        <begin position="49"/>
        <end position="70"/>
    </location>
</feature>
<feature type="transmembrane region" description="Helical" evidence="6">
    <location>
        <begin position="210"/>
        <end position="230"/>
    </location>
</feature>
<feature type="transmembrane region" description="Helical" evidence="6">
    <location>
        <begin position="159"/>
        <end position="178"/>
    </location>
</feature>
<keyword evidence="9" id="KW-1185">Reference proteome</keyword>
<protein>
    <submittedName>
        <fullName evidence="8">ABC transporter permease</fullName>
    </submittedName>
</protein>
<evidence type="ECO:0000256" key="2">
    <source>
        <dbReference type="ARBA" id="ARBA00022692"/>
    </source>
</evidence>
<evidence type="ECO:0000256" key="6">
    <source>
        <dbReference type="SAM" id="Phobius"/>
    </source>
</evidence>
<evidence type="ECO:0000313" key="9">
    <source>
        <dbReference type="Proteomes" id="UP001224674"/>
    </source>
</evidence>
<dbReference type="PANTHER" id="PTHR43229:SF3">
    <property type="entry name" value="ABC-TYPE MULTIDRUG TRANSPORT SYSTEM, PERMEASE COMPONENT"/>
    <property type="match status" value="1"/>
</dbReference>
<dbReference type="GeneID" id="83696204"/>
<evidence type="ECO:0000313" key="8">
    <source>
        <dbReference type="EMBL" id="WGH94538.1"/>
    </source>
</evidence>
<dbReference type="RefSeq" id="WP_110100848.1">
    <property type="nucleotide sequence ID" value="NZ_CP122563.1"/>
</dbReference>
<evidence type="ECO:0000256" key="3">
    <source>
        <dbReference type="ARBA" id="ARBA00022989"/>
    </source>
</evidence>
<dbReference type="GO" id="GO:0043190">
    <property type="term" value="C:ATP-binding cassette (ABC) transporter complex"/>
    <property type="evidence" value="ECO:0007669"/>
    <property type="project" value="InterPro"/>
</dbReference>
<dbReference type="GO" id="GO:0140359">
    <property type="term" value="F:ABC-type transporter activity"/>
    <property type="evidence" value="ECO:0007669"/>
    <property type="project" value="InterPro"/>
</dbReference>
<gene>
    <name evidence="8" type="ORF">QDX21_10110</name>
</gene>
<evidence type="ECO:0000256" key="5">
    <source>
        <dbReference type="ARBA" id="ARBA00023251"/>
    </source>
</evidence>
<dbReference type="EMBL" id="CP122566">
    <property type="protein sequence ID" value="WGH94538.1"/>
    <property type="molecule type" value="Genomic_DNA"/>
</dbReference>
<feature type="transmembrane region" description="Helical" evidence="6">
    <location>
        <begin position="91"/>
        <end position="115"/>
    </location>
</feature>
<feature type="transmembrane region" description="Helical" evidence="6">
    <location>
        <begin position="127"/>
        <end position="152"/>
    </location>
</feature>
<accession>A0AAJ6APM8</accession>
<feature type="domain" description="ABC-2 type transporter transmembrane" evidence="7">
    <location>
        <begin position="49"/>
        <end position="230"/>
    </location>
</feature>
<dbReference type="InterPro" id="IPR051784">
    <property type="entry name" value="Nod_factor_ABC_transporter"/>
</dbReference>
<dbReference type="GO" id="GO:0046677">
    <property type="term" value="P:response to antibiotic"/>
    <property type="evidence" value="ECO:0007669"/>
    <property type="project" value="UniProtKB-KW"/>
</dbReference>
<evidence type="ECO:0000259" key="7">
    <source>
        <dbReference type="Pfam" id="PF12698"/>
    </source>
</evidence>